<evidence type="ECO:0000256" key="3">
    <source>
        <dbReference type="ARBA" id="ARBA00022630"/>
    </source>
</evidence>
<name>M7SZF1_EUTLA</name>
<dbReference type="InterPro" id="IPR050641">
    <property type="entry name" value="RIFMO-like"/>
</dbReference>
<comment type="pathway">
    <text evidence="2">Secondary metabolite biosynthesis.</text>
</comment>
<keyword evidence="7" id="KW-0503">Monooxygenase</keyword>
<accession>M7SZF1</accession>
<dbReference type="STRING" id="1287681.M7SZF1"/>
<evidence type="ECO:0000256" key="1">
    <source>
        <dbReference type="ARBA" id="ARBA00001974"/>
    </source>
</evidence>
<dbReference type="EMBL" id="KB706037">
    <property type="protein sequence ID" value="EMR69677.1"/>
    <property type="molecule type" value="Genomic_DNA"/>
</dbReference>
<keyword evidence="4" id="KW-0274">FAD</keyword>
<keyword evidence="8" id="KW-1185">Reference proteome</keyword>
<gene>
    <name evidence="7" type="ORF">UCREL1_3299</name>
</gene>
<comment type="cofactor">
    <cofactor evidence="1">
        <name>FAD</name>
        <dbReference type="ChEBI" id="CHEBI:57692"/>
    </cofactor>
</comment>
<dbReference type="Proteomes" id="UP000012174">
    <property type="component" value="Unassembled WGS sequence"/>
</dbReference>
<evidence type="ECO:0000256" key="2">
    <source>
        <dbReference type="ARBA" id="ARBA00005179"/>
    </source>
</evidence>
<dbReference type="HOGENOM" id="CLU_009665_2_2_1"/>
<dbReference type="OrthoDB" id="2096480at2759"/>
<dbReference type="Gene3D" id="3.30.9.10">
    <property type="entry name" value="D-Amino Acid Oxidase, subunit A, domain 2"/>
    <property type="match status" value="1"/>
</dbReference>
<dbReference type="SUPFAM" id="SSF51905">
    <property type="entry name" value="FAD/NAD(P)-binding domain"/>
    <property type="match status" value="1"/>
</dbReference>
<dbReference type="PANTHER" id="PTHR43004:SF19">
    <property type="entry name" value="BINDING MONOOXYGENASE, PUTATIVE (JCVI)-RELATED"/>
    <property type="match status" value="1"/>
</dbReference>
<feature type="domain" description="FAD-binding" evidence="6">
    <location>
        <begin position="32"/>
        <end position="365"/>
    </location>
</feature>
<evidence type="ECO:0000313" key="7">
    <source>
        <dbReference type="EMBL" id="EMR69677.1"/>
    </source>
</evidence>
<dbReference type="GO" id="GO:0016709">
    <property type="term" value="F:oxidoreductase activity, acting on paired donors, with incorporation or reduction of molecular oxygen, NAD(P)H as one donor, and incorporation of one atom of oxygen"/>
    <property type="evidence" value="ECO:0007669"/>
    <property type="project" value="UniProtKB-ARBA"/>
</dbReference>
<evidence type="ECO:0000313" key="8">
    <source>
        <dbReference type="Proteomes" id="UP000012174"/>
    </source>
</evidence>
<evidence type="ECO:0000256" key="5">
    <source>
        <dbReference type="ARBA" id="ARBA00023002"/>
    </source>
</evidence>
<sequence length="428" mass="48062">MNGNEMGNNNPDSTSYRQDLLPLPEDHFEQHDVVVVGAGPSGLFCALKMAQKGIDVLVIESEQAISESPRAIAYMPIVLNEFEKVGIFDDLVELGHKNTDGIQWRKPHSQGGEILATLKINLVPKNLKRYPFVGICTGQDRLAHLILKHAERLPNFHVKWKHTFAGVQQDEEGVRITAVTPLGEKYFAAKYLVGADGAGSSVRRSQCIPFEGFTWNDFRFIAINMEYDFARYGYSTGVMVVDEEDWAVIGRIDKEGLFRVAFGIRCSVPEEELLAQLPQKLERLLPGPRPLDYKLVAANPYWAHQRVAKTFISGRKQSNNPIGGLGLTTGLLDATALANCMIRILTKNEPDPAALLQRYSTLRRKAFVEFTNPTAIGNKLRLHCQDQESKEKRAEFFKKLNEDPNFTLEMAKAMNQVIDDDFEGDDTH</sequence>
<dbReference type="AlphaFoldDB" id="M7SZF1"/>
<proteinExistence type="predicted"/>
<dbReference type="KEGG" id="ela:UCREL1_3299"/>
<dbReference type="Gene3D" id="3.50.50.60">
    <property type="entry name" value="FAD/NAD(P)-binding domain"/>
    <property type="match status" value="1"/>
</dbReference>
<dbReference type="PRINTS" id="PR00420">
    <property type="entry name" value="RNGMNOXGNASE"/>
</dbReference>
<reference evidence="8" key="1">
    <citation type="journal article" date="2013" name="Genome Announc.">
        <title>Draft genome sequence of the grapevine dieback fungus Eutypa lata UCR-EL1.</title>
        <authorList>
            <person name="Blanco-Ulate B."/>
            <person name="Rolshausen P.E."/>
            <person name="Cantu D."/>
        </authorList>
    </citation>
    <scope>NUCLEOTIDE SEQUENCE [LARGE SCALE GENOMIC DNA]</scope>
    <source>
        <strain evidence="8">UCR-EL1</strain>
    </source>
</reference>
<evidence type="ECO:0000259" key="6">
    <source>
        <dbReference type="Pfam" id="PF01494"/>
    </source>
</evidence>
<protein>
    <submittedName>
        <fullName evidence="7">Putative para-nitrophenol 4-monooxygenase protein</fullName>
    </submittedName>
</protein>
<dbReference type="PANTHER" id="PTHR43004">
    <property type="entry name" value="TRK SYSTEM POTASSIUM UPTAKE PROTEIN"/>
    <property type="match status" value="1"/>
</dbReference>
<dbReference type="GO" id="GO:0071949">
    <property type="term" value="F:FAD binding"/>
    <property type="evidence" value="ECO:0007669"/>
    <property type="project" value="InterPro"/>
</dbReference>
<dbReference type="InterPro" id="IPR002938">
    <property type="entry name" value="FAD-bd"/>
</dbReference>
<keyword evidence="5" id="KW-0560">Oxidoreductase</keyword>
<evidence type="ECO:0000256" key="4">
    <source>
        <dbReference type="ARBA" id="ARBA00022827"/>
    </source>
</evidence>
<dbReference type="eggNOG" id="KOG3855">
    <property type="taxonomic scope" value="Eukaryota"/>
</dbReference>
<dbReference type="OMA" id="EDWAVIV"/>
<dbReference type="Pfam" id="PF01494">
    <property type="entry name" value="FAD_binding_3"/>
    <property type="match status" value="1"/>
</dbReference>
<organism evidence="7 8">
    <name type="scientific">Eutypa lata (strain UCR-EL1)</name>
    <name type="common">Grapevine dieback disease fungus</name>
    <name type="synonym">Eutypa armeniacae</name>
    <dbReference type="NCBI Taxonomy" id="1287681"/>
    <lineage>
        <taxon>Eukaryota</taxon>
        <taxon>Fungi</taxon>
        <taxon>Dikarya</taxon>
        <taxon>Ascomycota</taxon>
        <taxon>Pezizomycotina</taxon>
        <taxon>Sordariomycetes</taxon>
        <taxon>Xylariomycetidae</taxon>
        <taxon>Xylariales</taxon>
        <taxon>Diatrypaceae</taxon>
        <taxon>Eutypa</taxon>
    </lineage>
</organism>
<keyword evidence="3" id="KW-0285">Flavoprotein</keyword>
<dbReference type="InterPro" id="IPR036188">
    <property type="entry name" value="FAD/NAD-bd_sf"/>
</dbReference>